<dbReference type="InterPro" id="IPR037523">
    <property type="entry name" value="VOC_core"/>
</dbReference>
<feature type="domain" description="VOC" evidence="1">
    <location>
        <begin position="4"/>
        <end position="133"/>
    </location>
</feature>
<dbReference type="InterPro" id="IPR029068">
    <property type="entry name" value="Glyas_Bleomycin-R_OHBP_Dase"/>
</dbReference>
<dbReference type="RefSeq" id="WP_161139195.1">
    <property type="nucleotide sequence ID" value="NZ_SPKJ01000007.1"/>
</dbReference>
<dbReference type="Proteomes" id="UP000773614">
    <property type="component" value="Unassembled WGS sequence"/>
</dbReference>
<name>A0A964WSC9_9HYPH</name>
<organism evidence="2 3">
    <name type="scientific">Propylenella binzhouense</name>
    <dbReference type="NCBI Taxonomy" id="2555902"/>
    <lineage>
        <taxon>Bacteria</taxon>
        <taxon>Pseudomonadati</taxon>
        <taxon>Pseudomonadota</taxon>
        <taxon>Alphaproteobacteria</taxon>
        <taxon>Hyphomicrobiales</taxon>
        <taxon>Propylenellaceae</taxon>
        <taxon>Propylenella</taxon>
    </lineage>
</organism>
<dbReference type="InterPro" id="IPR050383">
    <property type="entry name" value="GlyoxalaseI/FosfomycinResist"/>
</dbReference>
<dbReference type="OrthoDB" id="5243302at2"/>
<dbReference type="InterPro" id="IPR004360">
    <property type="entry name" value="Glyas_Fos-R_dOase_dom"/>
</dbReference>
<protein>
    <recommendedName>
        <fullName evidence="1">VOC domain-containing protein</fullName>
    </recommendedName>
</protein>
<dbReference type="SUPFAM" id="SSF54593">
    <property type="entry name" value="Glyoxalase/Bleomycin resistance protein/Dihydroxybiphenyl dioxygenase"/>
    <property type="match status" value="1"/>
</dbReference>
<evidence type="ECO:0000313" key="3">
    <source>
        <dbReference type="Proteomes" id="UP000773614"/>
    </source>
</evidence>
<comment type="caution">
    <text evidence="2">The sequence shown here is derived from an EMBL/GenBank/DDBJ whole genome shotgun (WGS) entry which is preliminary data.</text>
</comment>
<gene>
    <name evidence="2" type="ORF">E4O86_03855</name>
</gene>
<evidence type="ECO:0000259" key="1">
    <source>
        <dbReference type="PROSITE" id="PS51819"/>
    </source>
</evidence>
<dbReference type="PANTHER" id="PTHR21366:SF14">
    <property type="entry name" value="GLYOXALASE DOMAIN-CONTAINING PROTEIN 5"/>
    <property type="match status" value="1"/>
</dbReference>
<keyword evidence="3" id="KW-1185">Reference proteome</keyword>
<dbReference type="AlphaFoldDB" id="A0A964WSC9"/>
<sequence length="134" mass="15172">MEIRLHHVNVNSYDVAKSVSFYKDIVGFDAGEHRPAFTDKDGAYIQESYWFGEKRRGLHLCMPNPDVTLRRRFSINPTVGGHAAFTVPDISALRKRLDAANIMYTDAGDWASIGLKQIYVMDPSGNVIEFHELI</sequence>
<evidence type="ECO:0000313" key="2">
    <source>
        <dbReference type="EMBL" id="MYZ46848.1"/>
    </source>
</evidence>
<dbReference type="Pfam" id="PF00903">
    <property type="entry name" value="Glyoxalase"/>
    <property type="match status" value="1"/>
</dbReference>
<dbReference type="EMBL" id="SPKJ01000007">
    <property type="protein sequence ID" value="MYZ46848.1"/>
    <property type="molecule type" value="Genomic_DNA"/>
</dbReference>
<dbReference type="Gene3D" id="3.10.180.10">
    <property type="entry name" value="2,3-Dihydroxybiphenyl 1,2-Dioxygenase, domain 1"/>
    <property type="match status" value="1"/>
</dbReference>
<dbReference type="PROSITE" id="PS51819">
    <property type="entry name" value="VOC"/>
    <property type="match status" value="1"/>
</dbReference>
<reference evidence="2" key="1">
    <citation type="submission" date="2019-03" db="EMBL/GenBank/DDBJ databases">
        <title>Afifella sp. nov., isolated from activated sludge.</title>
        <authorList>
            <person name="Li Q."/>
            <person name="Liu Y."/>
        </authorList>
    </citation>
    <scope>NUCLEOTIDE SEQUENCE</scope>
    <source>
        <strain evidence="2">L72</strain>
    </source>
</reference>
<dbReference type="PANTHER" id="PTHR21366">
    <property type="entry name" value="GLYOXALASE FAMILY PROTEIN"/>
    <property type="match status" value="1"/>
</dbReference>
<accession>A0A964WSC9</accession>
<proteinExistence type="predicted"/>